<dbReference type="EMBL" id="CAXHTB010000004">
    <property type="protein sequence ID" value="CAL0305038.1"/>
    <property type="molecule type" value="Genomic_DNA"/>
</dbReference>
<name>A0AAV1W728_LUPLU</name>
<evidence type="ECO:0000313" key="2">
    <source>
        <dbReference type="Proteomes" id="UP001497480"/>
    </source>
</evidence>
<dbReference type="AlphaFoldDB" id="A0AAV1W728"/>
<organism evidence="1 2">
    <name type="scientific">Lupinus luteus</name>
    <name type="common">European yellow lupine</name>
    <dbReference type="NCBI Taxonomy" id="3873"/>
    <lineage>
        <taxon>Eukaryota</taxon>
        <taxon>Viridiplantae</taxon>
        <taxon>Streptophyta</taxon>
        <taxon>Embryophyta</taxon>
        <taxon>Tracheophyta</taxon>
        <taxon>Spermatophyta</taxon>
        <taxon>Magnoliopsida</taxon>
        <taxon>eudicotyledons</taxon>
        <taxon>Gunneridae</taxon>
        <taxon>Pentapetalae</taxon>
        <taxon>rosids</taxon>
        <taxon>fabids</taxon>
        <taxon>Fabales</taxon>
        <taxon>Fabaceae</taxon>
        <taxon>Papilionoideae</taxon>
        <taxon>50 kb inversion clade</taxon>
        <taxon>genistoids sensu lato</taxon>
        <taxon>core genistoids</taxon>
        <taxon>Genisteae</taxon>
        <taxon>Lupinus</taxon>
    </lineage>
</organism>
<reference evidence="1 2" key="1">
    <citation type="submission" date="2024-03" db="EMBL/GenBank/DDBJ databases">
        <authorList>
            <person name="Martinez-Hernandez J."/>
        </authorList>
    </citation>
    <scope>NUCLEOTIDE SEQUENCE [LARGE SCALE GENOMIC DNA]</scope>
</reference>
<accession>A0AAV1W728</accession>
<sequence length="58" mass="6811">MLFAHLQSTVKRKRNKVSLEQKVQLAERMYEEFEPPFDWAHDESSDTLILMLPGSGFK</sequence>
<evidence type="ECO:0000313" key="1">
    <source>
        <dbReference type="EMBL" id="CAL0305038.1"/>
    </source>
</evidence>
<gene>
    <name evidence="1" type="ORF">LLUT_LOCUS6098</name>
</gene>
<protein>
    <submittedName>
        <fullName evidence="1">Uncharacterized protein</fullName>
    </submittedName>
</protein>
<comment type="caution">
    <text evidence="1">The sequence shown here is derived from an EMBL/GenBank/DDBJ whole genome shotgun (WGS) entry which is preliminary data.</text>
</comment>
<keyword evidence="2" id="KW-1185">Reference proteome</keyword>
<proteinExistence type="predicted"/>
<dbReference type="Proteomes" id="UP001497480">
    <property type="component" value="Unassembled WGS sequence"/>
</dbReference>